<dbReference type="Pfam" id="PF00749">
    <property type="entry name" value="tRNA-synt_1c"/>
    <property type="match status" value="1"/>
</dbReference>
<evidence type="ECO:0000256" key="3">
    <source>
        <dbReference type="ARBA" id="ARBA00022840"/>
    </source>
</evidence>
<sequence>MNRKWTELLKACPHIHKKVGENYKSAGYVISPNTMKLLDDHVKAAYGKVITRFAPEPNGILHVGHAKAININFELAKCGNDSGVEESTPEQG</sequence>
<dbReference type="GO" id="GO:0004819">
    <property type="term" value="F:glutamine-tRNA ligase activity"/>
    <property type="evidence" value="ECO:0007669"/>
    <property type="project" value="TreeGrafter"/>
</dbReference>
<keyword evidence="5 7" id="KW-0030">Aminoacyl-tRNA synthetase</keyword>
<keyword evidence="3" id="KW-0067">ATP-binding</keyword>
<evidence type="ECO:0000256" key="1">
    <source>
        <dbReference type="ARBA" id="ARBA00022598"/>
    </source>
</evidence>
<dbReference type="PROSITE" id="PS00178">
    <property type="entry name" value="AA_TRNA_LIGASE_I"/>
    <property type="match status" value="1"/>
</dbReference>
<dbReference type="GO" id="GO:0017101">
    <property type="term" value="C:aminoacyl-tRNA synthetase multienzyme complex"/>
    <property type="evidence" value="ECO:0007669"/>
    <property type="project" value="TreeGrafter"/>
</dbReference>
<accession>A0AAD4MTX9</accession>
<evidence type="ECO:0000256" key="4">
    <source>
        <dbReference type="ARBA" id="ARBA00022917"/>
    </source>
</evidence>
<dbReference type="Proteomes" id="UP001201812">
    <property type="component" value="Unassembled WGS sequence"/>
</dbReference>
<keyword evidence="8" id="KW-1185">Reference proteome</keyword>
<keyword evidence="2" id="KW-0547">Nucleotide-binding</keyword>
<dbReference type="InterPro" id="IPR020058">
    <property type="entry name" value="Glu/Gln-tRNA-synth_Ib_cat-dom"/>
</dbReference>
<protein>
    <submittedName>
        <fullName evidence="7">tRNA synthetases class I (E and q), catalytic domain-containing protein</fullName>
    </submittedName>
</protein>
<dbReference type="GO" id="GO:0005829">
    <property type="term" value="C:cytosol"/>
    <property type="evidence" value="ECO:0007669"/>
    <property type="project" value="TreeGrafter"/>
</dbReference>
<dbReference type="Gene3D" id="3.40.50.620">
    <property type="entry name" value="HUPs"/>
    <property type="match status" value="1"/>
</dbReference>
<dbReference type="InterPro" id="IPR014729">
    <property type="entry name" value="Rossmann-like_a/b/a_fold"/>
</dbReference>
<dbReference type="PANTHER" id="PTHR43097">
    <property type="entry name" value="GLUTAMINE-TRNA LIGASE"/>
    <property type="match status" value="1"/>
</dbReference>
<evidence type="ECO:0000256" key="5">
    <source>
        <dbReference type="ARBA" id="ARBA00023146"/>
    </source>
</evidence>
<keyword evidence="4" id="KW-0648">Protein biosynthesis</keyword>
<evidence type="ECO:0000256" key="2">
    <source>
        <dbReference type="ARBA" id="ARBA00022741"/>
    </source>
</evidence>
<evidence type="ECO:0000313" key="8">
    <source>
        <dbReference type="Proteomes" id="UP001201812"/>
    </source>
</evidence>
<dbReference type="GO" id="GO:0005524">
    <property type="term" value="F:ATP binding"/>
    <property type="evidence" value="ECO:0007669"/>
    <property type="project" value="UniProtKB-KW"/>
</dbReference>
<dbReference type="EMBL" id="JAKKPZ010000123">
    <property type="protein sequence ID" value="KAI1701247.1"/>
    <property type="molecule type" value="Genomic_DNA"/>
</dbReference>
<evidence type="ECO:0000259" key="6">
    <source>
        <dbReference type="Pfam" id="PF00749"/>
    </source>
</evidence>
<evidence type="ECO:0000313" key="7">
    <source>
        <dbReference type="EMBL" id="KAI1701247.1"/>
    </source>
</evidence>
<proteinExistence type="predicted"/>
<dbReference type="InterPro" id="IPR001412">
    <property type="entry name" value="aa-tRNA-synth_I_CS"/>
</dbReference>
<dbReference type="PANTHER" id="PTHR43097:SF4">
    <property type="entry name" value="GLUTAMINE--TRNA LIGASE"/>
    <property type="match status" value="1"/>
</dbReference>
<reference evidence="7" key="1">
    <citation type="submission" date="2022-01" db="EMBL/GenBank/DDBJ databases">
        <title>Genome Sequence Resource for Two Populations of Ditylenchus destructor, the Migratory Endoparasitic Phytonematode.</title>
        <authorList>
            <person name="Zhang H."/>
            <person name="Lin R."/>
            <person name="Xie B."/>
        </authorList>
    </citation>
    <scope>NUCLEOTIDE SEQUENCE</scope>
    <source>
        <strain evidence="7">BazhouSP</strain>
    </source>
</reference>
<name>A0AAD4MTX9_9BILA</name>
<dbReference type="GO" id="GO:0006425">
    <property type="term" value="P:glutaminyl-tRNA aminoacylation"/>
    <property type="evidence" value="ECO:0007669"/>
    <property type="project" value="TreeGrafter"/>
</dbReference>
<feature type="domain" description="Glutamyl/glutaminyl-tRNA synthetase class Ib catalytic" evidence="6">
    <location>
        <begin position="48"/>
        <end position="78"/>
    </location>
</feature>
<gene>
    <name evidence="7" type="ORF">DdX_16207</name>
</gene>
<dbReference type="SUPFAM" id="SSF52374">
    <property type="entry name" value="Nucleotidylyl transferase"/>
    <property type="match status" value="1"/>
</dbReference>
<keyword evidence="1" id="KW-0436">Ligase</keyword>
<dbReference type="InterPro" id="IPR050132">
    <property type="entry name" value="Gln/Glu-tRNA_Ligase"/>
</dbReference>
<organism evidence="7 8">
    <name type="scientific">Ditylenchus destructor</name>
    <dbReference type="NCBI Taxonomy" id="166010"/>
    <lineage>
        <taxon>Eukaryota</taxon>
        <taxon>Metazoa</taxon>
        <taxon>Ecdysozoa</taxon>
        <taxon>Nematoda</taxon>
        <taxon>Chromadorea</taxon>
        <taxon>Rhabditida</taxon>
        <taxon>Tylenchina</taxon>
        <taxon>Tylenchomorpha</taxon>
        <taxon>Sphaerularioidea</taxon>
        <taxon>Anguinidae</taxon>
        <taxon>Anguininae</taxon>
        <taxon>Ditylenchus</taxon>
    </lineage>
</organism>
<comment type="caution">
    <text evidence="7">The sequence shown here is derived from an EMBL/GenBank/DDBJ whole genome shotgun (WGS) entry which is preliminary data.</text>
</comment>
<dbReference type="AlphaFoldDB" id="A0AAD4MTX9"/>